<proteinExistence type="inferred from homology"/>
<dbReference type="SMART" id="SM00363">
    <property type="entry name" value="S4"/>
    <property type="match status" value="1"/>
</dbReference>
<dbReference type="SMART" id="SM01390">
    <property type="entry name" value="Ribosomal_S4"/>
    <property type="match status" value="1"/>
</dbReference>
<dbReference type="NCBIfam" id="NF003717">
    <property type="entry name" value="PRK05327.1"/>
    <property type="match status" value="1"/>
</dbReference>
<evidence type="ECO:0000259" key="5">
    <source>
        <dbReference type="SMART" id="SM01390"/>
    </source>
</evidence>
<protein>
    <recommendedName>
        <fullName evidence="2">Small ribosomal subunit protein uS4</fullName>
    </recommendedName>
</protein>
<reference evidence="6 7" key="1">
    <citation type="journal article" date="2016" name="Nat. Commun.">
        <title>Thousands of microbial genomes shed light on interconnected biogeochemical processes in an aquifer system.</title>
        <authorList>
            <person name="Anantharaman K."/>
            <person name="Brown C.T."/>
            <person name="Hug L.A."/>
            <person name="Sharon I."/>
            <person name="Castelle C.J."/>
            <person name="Probst A.J."/>
            <person name="Thomas B.C."/>
            <person name="Singh A."/>
            <person name="Wilkins M.J."/>
            <person name="Karaoz U."/>
            <person name="Brodie E.L."/>
            <person name="Williams K.H."/>
            <person name="Hubbard S.S."/>
            <person name="Banfield J.F."/>
        </authorList>
    </citation>
    <scope>NUCLEOTIDE SEQUENCE [LARGE SCALE GENOMIC DNA]</scope>
</reference>
<evidence type="ECO:0000256" key="1">
    <source>
        <dbReference type="ARBA" id="ARBA00007465"/>
    </source>
</evidence>
<evidence type="ECO:0000313" key="7">
    <source>
        <dbReference type="Proteomes" id="UP000178583"/>
    </source>
</evidence>
<name>A0A1F5EAC9_9BACT</name>
<dbReference type="EMBL" id="MEZY01000020">
    <property type="protein sequence ID" value="OGD64369.1"/>
    <property type="molecule type" value="Genomic_DNA"/>
</dbReference>
<organism evidence="6 7">
    <name type="scientific">Candidatus Berkelbacteria bacterium RIFOXYA2_FULL_43_10</name>
    <dbReference type="NCBI Taxonomy" id="1797472"/>
    <lineage>
        <taxon>Bacteria</taxon>
        <taxon>Candidatus Berkelbacteria</taxon>
    </lineage>
</organism>
<evidence type="ECO:0000259" key="4">
    <source>
        <dbReference type="SMART" id="SM00363"/>
    </source>
</evidence>
<dbReference type="PROSITE" id="PS50889">
    <property type="entry name" value="S4"/>
    <property type="match status" value="1"/>
</dbReference>
<comment type="caution">
    <text evidence="6">The sequence shown here is derived from an EMBL/GenBank/DDBJ whole genome shotgun (WGS) entry which is preliminary data.</text>
</comment>
<dbReference type="Gene3D" id="3.10.290.10">
    <property type="entry name" value="RNA-binding S4 domain"/>
    <property type="match status" value="1"/>
</dbReference>
<dbReference type="AlphaFoldDB" id="A0A1F5EAC9"/>
<evidence type="ECO:0000256" key="2">
    <source>
        <dbReference type="ARBA" id="ARBA00035254"/>
    </source>
</evidence>
<evidence type="ECO:0000256" key="3">
    <source>
        <dbReference type="PROSITE-ProRule" id="PRU00182"/>
    </source>
</evidence>
<feature type="domain" description="Small ribosomal subunit protein uS4 N-terminal" evidence="5">
    <location>
        <begin position="2"/>
        <end position="96"/>
    </location>
</feature>
<dbReference type="Pfam" id="PF01479">
    <property type="entry name" value="S4"/>
    <property type="match status" value="1"/>
</dbReference>
<dbReference type="InterPro" id="IPR001912">
    <property type="entry name" value="Ribosomal_uS4_N"/>
</dbReference>
<feature type="domain" description="RNA-binding S4" evidence="4">
    <location>
        <begin position="95"/>
        <end position="158"/>
    </location>
</feature>
<dbReference type="GO" id="GO:0019843">
    <property type="term" value="F:rRNA binding"/>
    <property type="evidence" value="ECO:0007669"/>
    <property type="project" value="InterPro"/>
</dbReference>
<dbReference type="Pfam" id="PF00163">
    <property type="entry name" value="Ribosomal_S4"/>
    <property type="match status" value="1"/>
</dbReference>
<dbReference type="SUPFAM" id="SSF55174">
    <property type="entry name" value="Alpha-L RNA-binding motif"/>
    <property type="match status" value="1"/>
</dbReference>
<accession>A0A1F5EAC9</accession>
<dbReference type="Gene3D" id="1.10.1050.10">
    <property type="entry name" value="Ribosomal Protein S4 Delta 41, Chain A, domain 1"/>
    <property type="match status" value="1"/>
</dbReference>
<dbReference type="CDD" id="cd00165">
    <property type="entry name" value="S4"/>
    <property type="match status" value="1"/>
</dbReference>
<dbReference type="InterPro" id="IPR002942">
    <property type="entry name" value="S4_RNA-bd"/>
</dbReference>
<evidence type="ECO:0000313" key="6">
    <source>
        <dbReference type="EMBL" id="OGD64369.1"/>
    </source>
</evidence>
<dbReference type="STRING" id="1797472.A2215_01465"/>
<dbReference type="InterPro" id="IPR036986">
    <property type="entry name" value="S4_RNA-bd_sf"/>
</dbReference>
<gene>
    <name evidence="6" type="ORF">A2215_01465</name>
</gene>
<keyword evidence="3" id="KW-0694">RNA-binding</keyword>
<sequence length="196" mass="22198">MKNACKSCRREGEKLFLKGERCYAQKCAMIKRPYGPGDHGPGMKKKISEYGRQLREKQKLSAIFGISASMLEGTYKKSDKASGNTTENLMKSIVLRLDNFAYITGLFSSRSAARQAVSHRALRLNGERVSVASIILKAHDEVEIVKKSNEEPKISKLPAWTEYQKSSKKFIIKREPMPDEIDINVNESLVAEYYSR</sequence>
<comment type="similarity">
    <text evidence="1">Belongs to the universal ribosomal protein uS4 family.</text>
</comment>
<dbReference type="Proteomes" id="UP000178583">
    <property type="component" value="Unassembled WGS sequence"/>
</dbReference>